<reference evidence="3" key="1">
    <citation type="submission" date="2020-12" db="EMBL/GenBank/DDBJ databases">
        <authorList>
            <person name="Iha C."/>
        </authorList>
    </citation>
    <scope>NUCLEOTIDE SEQUENCE</scope>
</reference>
<dbReference type="EMBL" id="CAJHUC010002050">
    <property type="protein sequence ID" value="CAD7703058.1"/>
    <property type="molecule type" value="Genomic_DNA"/>
</dbReference>
<dbReference type="InterPro" id="IPR001245">
    <property type="entry name" value="Ser-Thr/Tyr_kinase_cat_dom"/>
</dbReference>
<dbReference type="Gene3D" id="1.10.510.10">
    <property type="entry name" value="Transferase(Phosphotransferase) domain 1"/>
    <property type="match status" value="2"/>
</dbReference>
<dbReference type="InterPro" id="IPR000719">
    <property type="entry name" value="Prot_kinase_dom"/>
</dbReference>
<dbReference type="PANTHER" id="PTHR44329:SF260">
    <property type="entry name" value="PROTEIN KINASE DOMAIN-CONTAINING PROTEIN"/>
    <property type="match status" value="1"/>
</dbReference>
<feature type="region of interest" description="Disordered" evidence="1">
    <location>
        <begin position="1"/>
        <end position="32"/>
    </location>
</feature>
<evidence type="ECO:0000259" key="2">
    <source>
        <dbReference type="PROSITE" id="PS50011"/>
    </source>
</evidence>
<accession>A0A8S1JCA1</accession>
<dbReference type="PANTHER" id="PTHR44329">
    <property type="entry name" value="SERINE/THREONINE-PROTEIN KINASE TNNI3K-RELATED"/>
    <property type="match status" value="1"/>
</dbReference>
<dbReference type="InterPro" id="IPR008271">
    <property type="entry name" value="Ser/Thr_kinase_AS"/>
</dbReference>
<dbReference type="Pfam" id="PF07714">
    <property type="entry name" value="PK_Tyr_Ser-Thr"/>
    <property type="match status" value="1"/>
</dbReference>
<dbReference type="Gene3D" id="3.30.200.20">
    <property type="entry name" value="Phosphorylase Kinase, domain 1"/>
    <property type="match status" value="2"/>
</dbReference>
<keyword evidence="4" id="KW-1185">Reference proteome</keyword>
<dbReference type="Proteomes" id="UP000708148">
    <property type="component" value="Unassembled WGS sequence"/>
</dbReference>
<dbReference type="InterPro" id="IPR011009">
    <property type="entry name" value="Kinase-like_dom_sf"/>
</dbReference>
<dbReference type="Pfam" id="PF00069">
    <property type="entry name" value="Pkinase"/>
    <property type="match status" value="1"/>
</dbReference>
<evidence type="ECO:0000313" key="4">
    <source>
        <dbReference type="Proteomes" id="UP000708148"/>
    </source>
</evidence>
<gene>
    <name evidence="3" type="ORF">OSTQU699_LOCUS8415</name>
</gene>
<organism evidence="3 4">
    <name type="scientific">Ostreobium quekettii</name>
    <dbReference type="NCBI Taxonomy" id="121088"/>
    <lineage>
        <taxon>Eukaryota</taxon>
        <taxon>Viridiplantae</taxon>
        <taxon>Chlorophyta</taxon>
        <taxon>core chlorophytes</taxon>
        <taxon>Ulvophyceae</taxon>
        <taxon>TCBD clade</taxon>
        <taxon>Bryopsidales</taxon>
        <taxon>Ostreobineae</taxon>
        <taxon>Ostreobiaceae</taxon>
        <taxon>Ostreobium</taxon>
    </lineage>
</organism>
<dbReference type="InterPro" id="IPR051681">
    <property type="entry name" value="Ser/Thr_Kinases-Pseudokinases"/>
</dbReference>
<protein>
    <recommendedName>
        <fullName evidence="2">Protein kinase domain-containing protein</fullName>
    </recommendedName>
</protein>
<sequence length="913" mass="102226">MEPDRCTGPAHCTPMSREPMQRSRDPPPEVVNGAEARVPLSMVAAHEPHYNRKMLLFFRQQTEKAQSLWDPAKATRDCSSLFHSALGKATRLIRKHAQPFSICEFYRVDDVRAAVEEICELLRDILQECEMDSVIETRVHDNDYAADKQHLDMLLSCVLGVDCSGDVDATCLPSWNDIQNRHTSLLNSLKMIKDEELTVTNRKIGGGGEGSVYEADWQDARVAVKKLNTSGCQMDLEDVAEFYAEASIQSSLDHRNVVKLHAITTSGCFIMPIAESDLQKLYKTGEQIAWPVTRALLLQAANGLLHLHERNLVHCDVKSSNFLVFGKELSSCTVKIADFGFTIESRGTRSKTVRKQRGTLEWMAPEVYDDQVLTKASDVFSFGVVMYECVTRKHPYGVAGLDRARVDATVMAKKLSGKEPCSVKPEDCPREMLALMRWCCDRDVKNRPTMEQVFVHLQNLPDDFSPQDDAELAMEGLQNVQYNHRMMGFLKFQLEKASCVKKPQCATPQQVKEFDCQLDRGHKLLACHKEPFDVRYFQRIGDTHRLVEKICRSLKSILQEWECLDTAGLEDMVPGEYVEEDKQYLHNLLNCILKGSCSDVSDVVLHQIEDVKCDHEKRLPFLVIVKEDSLRLGRQIGCGMDAVVHAAEWKDGCTTVAVKKQYGHCSVEELRCLVANAAVQMALRHEHIVKVHAVTPSGWPVMELADSNLHKLRHDHFAMGWKGKRNLLLQASVGLLFLHSQSPVLVHSGVKPANFLVFGTQPETCKVKVGDIRQVLQSRGEEDVKITVGRGSATWAAPEIYLGDLLTAASDVFSLGVIMYEIVTEQEPYGTRFGAAADAVAMKKKLVGDEPCKVDGKDCPPALQILMKSCCDPEPRNRPTMETVKIQLEQLSPEWAPEVSSLKPGGYAAVAVH</sequence>
<dbReference type="SUPFAM" id="SSF56112">
    <property type="entry name" value="Protein kinase-like (PK-like)"/>
    <property type="match status" value="2"/>
</dbReference>
<name>A0A8S1JCA1_9CHLO</name>
<comment type="caution">
    <text evidence="3">The sequence shown here is derived from an EMBL/GenBank/DDBJ whole genome shotgun (WGS) entry which is preliminary data.</text>
</comment>
<feature type="domain" description="Protein kinase" evidence="2">
    <location>
        <begin position="198"/>
        <end position="459"/>
    </location>
</feature>
<dbReference type="GO" id="GO:0005524">
    <property type="term" value="F:ATP binding"/>
    <property type="evidence" value="ECO:0007669"/>
    <property type="project" value="InterPro"/>
</dbReference>
<proteinExistence type="predicted"/>
<dbReference type="PROSITE" id="PS00108">
    <property type="entry name" value="PROTEIN_KINASE_ST"/>
    <property type="match status" value="1"/>
</dbReference>
<dbReference type="AlphaFoldDB" id="A0A8S1JCA1"/>
<dbReference type="PROSITE" id="PS50011">
    <property type="entry name" value="PROTEIN_KINASE_DOM"/>
    <property type="match status" value="2"/>
</dbReference>
<feature type="domain" description="Protein kinase" evidence="2">
    <location>
        <begin position="630"/>
        <end position="896"/>
    </location>
</feature>
<dbReference type="OrthoDB" id="1335080at2759"/>
<dbReference type="GO" id="GO:0004674">
    <property type="term" value="F:protein serine/threonine kinase activity"/>
    <property type="evidence" value="ECO:0007669"/>
    <property type="project" value="TreeGrafter"/>
</dbReference>
<evidence type="ECO:0000256" key="1">
    <source>
        <dbReference type="SAM" id="MobiDB-lite"/>
    </source>
</evidence>
<evidence type="ECO:0000313" key="3">
    <source>
        <dbReference type="EMBL" id="CAD7703058.1"/>
    </source>
</evidence>
<dbReference type="SMART" id="SM00220">
    <property type="entry name" value="S_TKc"/>
    <property type="match status" value="2"/>
</dbReference>